<feature type="transmembrane region" description="Helical" evidence="2">
    <location>
        <begin position="31"/>
        <end position="48"/>
    </location>
</feature>
<feature type="region of interest" description="Disordered" evidence="1">
    <location>
        <begin position="99"/>
        <end position="127"/>
    </location>
</feature>
<accession>A0A370P525</accession>
<dbReference type="Proteomes" id="UP000254937">
    <property type="component" value="Unassembled WGS sequence"/>
</dbReference>
<evidence type="ECO:0000313" key="4">
    <source>
        <dbReference type="Proteomes" id="UP000254937"/>
    </source>
</evidence>
<keyword evidence="2" id="KW-1133">Transmembrane helix</keyword>
<evidence type="ECO:0000313" key="3">
    <source>
        <dbReference type="EMBL" id="RDK36979.1"/>
    </source>
</evidence>
<protein>
    <submittedName>
        <fullName evidence="3">Uncharacterized protein</fullName>
    </submittedName>
</protein>
<reference evidence="3 4" key="1">
    <citation type="submission" date="2018-07" db="EMBL/GenBank/DDBJ databases">
        <title>Section-level genome sequencing of Aspergillus section Nigri to investigate inter- and intra-species variation.</title>
        <authorList>
            <consortium name="DOE Joint Genome Institute"/>
            <person name="Vesth T.C."/>
            <person name="Nybo J.L."/>
            <person name="Theobald S."/>
            <person name="Frisvad J.C."/>
            <person name="Larsen T.O."/>
            <person name="Nielsen K.F."/>
            <person name="Hoof J.B."/>
            <person name="Brandl J."/>
            <person name="Salamov A."/>
            <person name="Riley R."/>
            <person name="Gladden J.M."/>
            <person name="Phatale P."/>
            <person name="Nielsen M.T."/>
            <person name="Lyhne E.K."/>
            <person name="Kogle M.E."/>
            <person name="Strasser K."/>
            <person name="McDonnell E."/>
            <person name="Barry K."/>
            <person name="Clum A."/>
            <person name="Chen C."/>
            <person name="Nolan M."/>
            <person name="Sandor L."/>
            <person name="Kuo A."/>
            <person name="Lipzen A."/>
            <person name="Hainaut M."/>
            <person name="Drula E."/>
            <person name="Tsang A."/>
            <person name="Magnuson J.K."/>
            <person name="Henrissat B."/>
            <person name="Wiebenga A."/>
            <person name="Simmons B.A."/>
            <person name="Makela M.R."/>
            <person name="De vries R.P."/>
            <person name="Grigoriev I.V."/>
            <person name="Mortensen U.H."/>
            <person name="Baker S.E."/>
            <person name="Andersen M.R."/>
        </authorList>
    </citation>
    <scope>NUCLEOTIDE SEQUENCE [LARGE SCALE GENOMIC DNA]</scope>
    <source>
        <strain evidence="3 4">ATCC 13157</strain>
    </source>
</reference>
<keyword evidence="2" id="KW-0472">Membrane</keyword>
<organism evidence="3 4">
    <name type="scientific">Aspergillus phoenicis ATCC 13157</name>
    <dbReference type="NCBI Taxonomy" id="1353007"/>
    <lineage>
        <taxon>Eukaryota</taxon>
        <taxon>Fungi</taxon>
        <taxon>Dikarya</taxon>
        <taxon>Ascomycota</taxon>
        <taxon>Pezizomycotina</taxon>
        <taxon>Eurotiomycetes</taxon>
        <taxon>Eurotiomycetidae</taxon>
        <taxon>Eurotiales</taxon>
        <taxon>Aspergillaceae</taxon>
        <taxon>Aspergillus</taxon>
    </lineage>
</organism>
<keyword evidence="2" id="KW-0812">Transmembrane</keyword>
<dbReference type="AlphaFoldDB" id="A0A370P525"/>
<gene>
    <name evidence="3" type="ORF">M752DRAFT_106789</name>
</gene>
<evidence type="ECO:0000256" key="1">
    <source>
        <dbReference type="SAM" id="MobiDB-lite"/>
    </source>
</evidence>
<keyword evidence="4" id="KW-1185">Reference proteome</keyword>
<name>A0A370P525_ASPPH</name>
<evidence type="ECO:0000256" key="2">
    <source>
        <dbReference type="SAM" id="Phobius"/>
    </source>
</evidence>
<sequence length="127" mass="14144">MFVLDCESLGLNTVANPLVGRPHAGSVHHDGGLACSFLFIFHLMVLLIRHRPSNIRSDFCCRLVTPGCSCWSPWEDVGFSYLLLHRPIPLRLRKAACDTKPGQTRGQRGSRGLATTDYHSSRRGGWI</sequence>
<proteinExistence type="predicted"/>
<dbReference type="EMBL" id="KZ851874">
    <property type="protein sequence ID" value="RDK36979.1"/>
    <property type="molecule type" value="Genomic_DNA"/>
</dbReference>